<dbReference type="CDD" id="cd03443">
    <property type="entry name" value="PaaI_thioesterase"/>
    <property type="match status" value="1"/>
</dbReference>
<keyword evidence="2" id="KW-0378">Hydrolase</keyword>
<accession>A0A917AL23</accession>
<evidence type="ECO:0000256" key="1">
    <source>
        <dbReference type="ARBA" id="ARBA00008324"/>
    </source>
</evidence>
<comment type="caution">
    <text evidence="4">The sequence shown here is derived from an EMBL/GenBank/DDBJ whole genome shotgun (WGS) entry which is preliminary data.</text>
</comment>
<proteinExistence type="inferred from homology"/>
<feature type="domain" description="Thioesterase" evidence="3">
    <location>
        <begin position="69"/>
        <end position="144"/>
    </location>
</feature>
<dbReference type="InterPro" id="IPR039298">
    <property type="entry name" value="ACOT13"/>
</dbReference>
<dbReference type="GO" id="GO:0047617">
    <property type="term" value="F:fatty acyl-CoA hydrolase activity"/>
    <property type="evidence" value="ECO:0007669"/>
    <property type="project" value="InterPro"/>
</dbReference>
<dbReference type="NCBIfam" id="TIGR00369">
    <property type="entry name" value="unchar_dom_1"/>
    <property type="match status" value="1"/>
</dbReference>
<dbReference type="InterPro" id="IPR029069">
    <property type="entry name" value="HotDog_dom_sf"/>
</dbReference>
<dbReference type="InterPro" id="IPR003736">
    <property type="entry name" value="PAAI_dom"/>
</dbReference>
<dbReference type="PANTHER" id="PTHR21660:SF1">
    <property type="entry name" value="ACYL-COENZYME A THIOESTERASE 13"/>
    <property type="match status" value="1"/>
</dbReference>
<evidence type="ECO:0000259" key="3">
    <source>
        <dbReference type="Pfam" id="PF03061"/>
    </source>
</evidence>
<evidence type="ECO:0000313" key="4">
    <source>
        <dbReference type="EMBL" id="GGE59938.1"/>
    </source>
</evidence>
<name>A0A917AL23_9RHOB</name>
<organism evidence="4 5">
    <name type="scientific">Actibacterium pelagium</name>
    <dbReference type="NCBI Taxonomy" id="2029103"/>
    <lineage>
        <taxon>Bacteria</taxon>
        <taxon>Pseudomonadati</taxon>
        <taxon>Pseudomonadota</taxon>
        <taxon>Alphaproteobacteria</taxon>
        <taxon>Rhodobacterales</taxon>
        <taxon>Roseobacteraceae</taxon>
        <taxon>Actibacterium</taxon>
    </lineage>
</organism>
<evidence type="ECO:0000313" key="5">
    <source>
        <dbReference type="Proteomes" id="UP000606730"/>
    </source>
</evidence>
<reference evidence="4" key="2">
    <citation type="submission" date="2020-09" db="EMBL/GenBank/DDBJ databases">
        <authorList>
            <person name="Sun Q."/>
            <person name="Zhou Y."/>
        </authorList>
    </citation>
    <scope>NUCLEOTIDE SEQUENCE</scope>
    <source>
        <strain evidence="4">CGMCC 1.16012</strain>
    </source>
</reference>
<sequence length="159" mass="17039">MSTSTHKFATVPLDQVRPLSGLEVLQRMCDGRFPPPPICAPINFHMHSVEAGRVVFRGTPLTEHLNYMGGTHGGWYGVLMDSCMSCAVQSELPAGKGYTTLEYKLNITRAIPAGTLVEAIGITESVGRTVGVARGEVRDVETGKLYATGSATCLVMDLP</sequence>
<dbReference type="SUPFAM" id="SSF54637">
    <property type="entry name" value="Thioesterase/thiol ester dehydrase-isomerase"/>
    <property type="match status" value="1"/>
</dbReference>
<dbReference type="Gene3D" id="3.10.129.10">
    <property type="entry name" value="Hotdog Thioesterase"/>
    <property type="match status" value="1"/>
</dbReference>
<protein>
    <submittedName>
        <fullName evidence="4">Thioesterase</fullName>
    </submittedName>
</protein>
<dbReference type="PANTHER" id="PTHR21660">
    <property type="entry name" value="THIOESTERASE SUPERFAMILY MEMBER-RELATED"/>
    <property type="match status" value="1"/>
</dbReference>
<keyword evidence="5" id="KW-1185">Reference proteome</keyword>
<dbReference type="InterPro" id="IPR006683">
    <property type="entry name" value="Thioestr_dom"/>
</dbReference>
<comment type="similarity">
    <text evidence="1">Belongs to the thioesterase PaaI family.</text>
</comment>
<dbReference type="Pfam" id="PF03061">
    <property type="entry name" value="4HBT"/>
    <property type="match status" value="1"/>
</dbReference>
<dbReference type="RefSeq" id="WP_095595554.1">
    <property type="nucleotide sequence ID" value="NZ_BMKN01000003.1"/>
</dbReference>
<dbReference type="EMBL" id="BMKN01000003">
    <property type="protein sequence ID" value="GGE59938.1"/>
    <property type="molecule type" value="Genomic_DNA"/>
</dbReference>
<evidence type="ECO:0000256" key="2">
    <source>
        <dbReference type="ARBA" id="ARBA00022801"/>
    </source>
</evidence>
<dbReference type="Proteomes" id="UP000606730">
    <property type="component" value="Unassembled WGS sequence"/>
</dbReference>
<dbReference type="AlphaFoldDB" id="A0A917AL23"/>
<reference evidence="4" key="1">
    <citation type="journal article" date="2014" name="Int. J. Syst. Evol. Microbiol.">
        <title>Complete genome sequence of Corynebacterium casei LMG S-19264T (=DSM 44701T), isolated from a smear-ripened cheese.</title>
        <authorList>
            <consortium name="US DOE Joint Genome Institute (JGI-PGF)"/>
            <person name="Walter F."/>
            <person name="Albersmeier A."/>
            <person name="Kalinowski J."/>
            <person name="Ruckert C."/>
        </authorList>
    </citation>
    <scope>NUCLEOTIDE SEQUENCE</scope>
    <source>
        <strain evidence="4">CGMCC 1.16012</strain>
    </source>
</reference>
<dbReference type="OrthoDB" id="9813282at2"/>
<gene>
    <name evidence="4" type="ORF">GCM10011517_29400</name>
</gene>